<protein>
    <submittedName>
        <fullName evidence="4">Uncharacterized protein</fullName>
    </submittedName>
</protein>
<dbReference type="InterPro" id="IPR032675">
    <property type="entry name" value="LRR_dom_sf"/>
</dbReference>
<dbReference type="Pfam" id="PF13516">
    <property type="entry name" value="LRR_6"/>
    <property type="match status" value="1"/>
</dbReference>
<evidence type="ECO:0000313" key="4">
    <source>
        <dbReference type="Ensembl" id="ENSNBRP00000029868.1"/>
    </source>
</evidence>
<dbReference type="STRING" id="32507.ENSNBRP00000029868"/>
<keyword evidence="3" id="KW-0812">Transmembrane</keyword>
<name>A0A3Q4I785_NEOBR</name>
<keyword evidence="3" id="KW-0472">Membrane</keyword>
<proteinExistence type="predicted"/>
<evidence type="ECO:0000256" key="1">
    <source>
        <dbReference type="ARBA" id="ARBA00022614"/>
    </source>
</evidence>
<dbReference type="InterPro" id="IPR051261">
    <property type="entry name" value="NLR"/>
</dbReference>
<dbReference type="OMA" id="NCKCEEV"/>
<reference evidence="4" key="2">
    <citation type="submission" date="2025-09" db="UniProtKB">
        <authorList>
            <consortium name="Ensembl"/>
        </authorList>
    </citation>
    <scope>IDENTIFICATION</scope>
</reference>
<evidence type="ECO:0000256" key="3">
    <source>
        <dbReference type="SAM" id="Phobius"/>
    </source>
</evidence>
<keyword evidence="1" id="KW-0433">Leucine-rich repeat</keyword>
<dbReference type="SUPFAM" id="SSF52047">
    <property type="entry name" value="RNI-like"/>
    <property type="match status" value="1"/>
</dbReference>
<dbReference type="Proteomes" id="UP000261580">
    <property type="component" value="Unassembled WGS sequence"/>
</dbReference>
<feature type="transmembrane region" description="Helical" evidence="3">
    <location>
        <begin position="6"/>
        <end position="23"/>
    </location>
</feature>
<evidence type="ECO:0000256" key="2">
    <source>
        <dbReference type="ARBA" id="ARBA00022737"/>
    </source>
</evidence>
<organism evidence="4 5">
    <name type="scientific">Neolamprologus brichardi</name>
    <name type="common">Fairy cichlid</name>
    <name type="synonym">Lamprologus brichardi</name>
    <dbReference type="NCBI Taxonomy" id="32507"/>
    <lineage>
        <taxon>Eukaryota</taxon>
        <taxon>Metazoa</taxon>
        <taxon>Chordata</taxon>
        <taxon>Craniata</taxon>
        <taxon>Vertebrata</taxon>
        <taxon>Euteleostomi</taxon>
        <taxon>Actinopterygii</taxon>
        <taxon>Neopterygii</taxon>
        <taxon>Teleostei</taxon>
        <taxon>Neoteleostei</taxon>
        <taxon>Acanthomorphata</taxon>
        <taxon>Ovalentaria</taxon>
        <taxon>Cichlomorphae</taxon>
        <taxon>Cichliformes</taxon>
        <taxon>Cichlidae</taxon>
        <taxon>African cichlids</taxon>
        <taxon>Pseudocrenilabrinae</taxon>
        <taxon>Lamprologini</taxon>
        <taxon>Neolamprologus</taxon>
    </lineage>
</organism>
<evidence type="ECO:0000313" key="5">
    <source>
        <dbReference type="Proteomes" id="UP000261580"/>
    </source>
</evidence>
<sequence>MTSLCFIFIYIQSVFIMQIFCCYKHTFYIFSNRRLAGCGLSEAHCDNVASALKSKSSHLTELNMSYNKLQDSGVKCLSAGLESPNCRLESLRSVH</sequence>
<dbReference type="PANTHER" id="PTHR24106">
    <property type="entry name" value="NACHT, LRR AND CARD DOMAINS-CONTAINING"/>
    <property type="match status" value="1"/>
</dbReference>
<dbReference type="AlphaFoldDB" id="A0A3Q4I785"/>
<dbReference type="Ensembl" id="ENSNBRT00000030631.1">
    <property type="protein sequence ID" value="ENSNBRP00000029868.1"/>
    <property type="gene ID" value="ENSNBRG00000022739.1"/>
</dbReference>
<reference evidence="4" key="1">
    <citation type="submission" date="2025-08" db="UniProtKB">
        <authorList>
            <consortium name="Ensembl"/>
        </authorList>
    </citation>
    <scope>IDENTIFICATION</scope>
</reference>
<dbReference type="SMART" id="SM00368">
    <property type="entry name" value="LRR_RI"/>
    <property type="match status" value="1"/>
</dbReference>
<dbReference type="InterPro" id="IPR001611">
    <property type="entry name" value="Leu-rich_rpt"/>
</dbReference>
<keyword evidence="2" id="KW-0677">Repeat</keyword>
<dbReference type="GeneTree" id="ENSGT00940000177511"/>
<dbReference type="Bgee" id="ENSNBRG00000022739">
    <property type="expression patterns" value="Expressed in blood and 6 other cell types or tissues"/>
</dbReference>
<keyword evidence="3" id="KW-1133">Transmembrane helix</keyword>
<accession>A0A3Q4I785</accession>
<keyword evidence="5" id="KW-1185">Reference proteome</keyword>
<dbReference type="Gene3D" id="3.80.10.10">
    <property type="entry name" value="Ribonuclease Inhibitor"/>
    <property type="match status" value="1"/>
</dbReference>